<evidence type="ECO:0000256" key="4">
    <source>
        <dbReference type="ARBA" id="ARBA00022723"/>
    </source>
</evidence>
<keyword evidence="3" id="KW-0819">tRNA processing</keyword>
<dbReference type="PROSITE" id="PS00198">
    <property type="entry name" value="4FE4S_FER_1"/>
    <property type="match status" value="1"/>
</dbReference>
<dbReference type="GO" id="GO:0052693">
    <property type="term" value="F:epoxyqueuosine reductase activity"/>
    <property type="evidence" value="ECO:0007669"/>
    <property type="project" value="UniProtKB-EC"/>
</dbReference>
<dbReference type="EMBL" id="CP120733">
    <property type="protein sequence ID" value="WFD09560.1"/>
    <property type="molecule type" value="Genomic_DNA"/>
</dbReference>
<keyword evidence="11" id="KW-1185">Reference proteome</keyword>
<dbReference type="InterPro" id="IPR017896">
    <property type="entry name" value="4Fe4S_Fe-S-bd"/>
</dbReference>
<sequence>MKQKIKQYCKNLKIDYVGIAGIGPYYELEKVLRDKINKGHYTGLEEKDIQKRINPRLTMENVESVIVCLFPYFSGNVENTNISKYTYGLDYHILVKEKLEKLSKMIKKDIDEFEYKIFVDNGPLVDRYLAQISGIGYFGQNNNIINDEYGSYVFIGYIMTNIKLEEDNSLDKTCINCGKCIEKCPGGALLGNFEMNPKKCLSFITQKKEELTDEEKKLFEKNPTVFGCDICQDICPHNKKINTSKIHEFTENLKHNIDYEEINTISNKEFKRRYRDRAFSWRGRKIILRNLEIINKKDIL</sequence>
<keyword evidence="8" id="KW-0411">Iron-sulfur</keyword>
<name>A0ABY8E9H7_9FIRM</name>
<proteinExistence type="predicted"/>
<dbReference type="PANTHER" id="PTHR30002:SF4">
    <property type="entry name" value="EPOXYQUEUOSINE REDUCTASE"/>
    <property type="match status" value="1"/>
</dbReference>
<keyword evidence="5" id="KW-0671">Queuosine biosynthesis</keyword>
<dbReference type="Gene3D" id="3.30.70.20">
    <property type="match status" value="1"/>
</dbReference>
<keyword evidence="6 10" id="KW-0560">Oxidoreductase</keyword>
<dbReference type="NCBIfam" id="TIGR00276">
    <property type="entry name" value="tRNA epoxyqueuosine(34) reductase QueG"/>
    <property type="match status" value="1"/>
</dbReference>
<evidence type="ECO:0000256" key="7">
    <source>
        <dbReference type="ARBA" id="ARBA00023004"/>
    </source>
</evidence>
<dbReference type="Proteomes" id="UP001222800">
    <property type="component" value="Chromosome"/>
</dbReference>
<feature type="domain" description="4Fe-4S ferredoxin-type" evidence="9">
    <location>
        <begin position="162"/>
        <end position="194"/>
    </location>
</feature>
<dbReference type="PROSITE" id="PS51379">
    <property type="entry name" value="4FE4S_FER_2"/>
    <property type="match status" value="1"/>
</dbReference>
<dbReference type="SUPFAM" id="SSF54862">
    <property type="entry name" value="4Fe-4S ferredoxins"/>
    <property type="match status" value="1"/>
</dbReference>
<evidence type="ECO:0000313" key="10">
    <source>
        <dbReference type="EMBL" id="WFD09560.1"/>
    </source>
</evidence>
<evidence type="ECO:0000256" key="2">
    <source>
        <dbReference type="ARBA" id="ARBA00022490"/>
    </source>
</evidence>
<keyword evidence="1" id="KW-0004">4Fe-4S</keyword>
<keyword evidence="4" id="KW-0479">Metal-binding</keyword>
<evidence type="ECO:0000256" key="5">
    <source>
        <dbReference type="ARBA" id="ARBA00022785"/>
    </source>
</evidence>
<dbReference type="InterPro" id="IPR017900">
    <property type="entry name" value="4Fe4S_Fe_S_CS"/>
</dbReference>
<dbReference type="PANTHER" id="PTHR30002">
    <property type="entry name" value="EPOXYQUEUOSINE REDUCTASE"/>
    <property type="match status" value="1"/>
</dbReference>
<gene>
    <name evidence="10" type="primary">queG</name>
    <name evidence="10" type="ORF">P4S50_14370</name>
</gene>
<evidence type="ECO:0000313" key="11">
    <source>
        <dbReference type="Proteomes" id="UP001222800"/>
    </source>
</evidence>
<organism evidence="10 11">
    <name type="scientific">Tepidibacter hydrothermalis</name>
    <dbReference type="NCBI Taxonomy" id="3036126"/>
    <lineage>
        <taxon>Bacteria</taxon>
        <taxon>Bacillati</taxon>
        <taxon>Bacillota</taxon>
        <taxon>Clostridia</taxon>
        <taxon>Peptostreptococcales</taxon>
        <taxon>Peptostreptococcaceae</taxon>
        <taxon>Tepidibacter</taxon>
    </lineage>
</organism>
<protein>
    <submittedName>
        <fullName evidence="10">tRNA epoxyqueuosine(34) reductase QueG</fullName>
        <ecNumber evidence="10">1.17.99.6</ecNumber>
    </submittedName>
</protein>
<evidence type="ECO:0000259" key="9">
    <source>
        <dbReference type="PROSITE" id="PS51379"/>
    </source>
</evidence>
<evidence type="ECO:0000256" key="6">
    <source>
        <dbReference type="ARBA" id="ARBA00023002"/>
    </source>
</evidence>
<evidence type="ECO:0000256" key="8">
    <source>
        <dbReference type="ARBA" id="ARBA00023014"/>
    </source>
</evidence>
<dbReference type="EC" id="1.17.99.6" evidence="10"/>
<dbReference type="RefSeq" id="WP_277731490.1">
    <property type="nucleotide sequence ID" value="NZ_CP120733.1"/>
</dbReference>
<dbReference type="Pfam" id="PF13484">
    <property type="entry name" value="Fer4_16"/>
    <property type="match status" value="1"/>
</dbReference>
<dbReference type="InterPro" id="IPR013542">
    <property type="entry name" value="QueG_DUF1730"/>
</dbReference>
<reference evidence="10 11" key="1">
    <citation type="submission" date="2023-03" db="EMBL/GenBank/DDBJ databases">
        <title>Complete genome sequence of Tepidibacter sp. SWIR-1, isolated from a deep-sea hydrothermal vent.</title>
        <authorList>
            <person name="Li X."/>
        </authorList>
    </citation>
    <scope>NUCLEOTIDE SEQUENCE [LARGE SCALE GENOMIC DNA]</scope>
    <source>
        <strain evidence="10 11">SWIR-1</strain>
    </source>
</reference>
<keyword evidence="2" id="KW-0963">Cytoplasm</keyword>
<dbReference type="InterPro" id="IPR004453">
    <property type="entry name" value="QueG"/>
</dbReference>
<accession>A0ABY8E9H7</accession>
<evidence type="ECO:0000256" key="1">
    <source>
        <dbReference type="ARBA" id="ARBA00022485"/>
    </source>
</evidence>
<evidence type="ECO:0000256" key="3">
    <source>
        <dbReference type="ARBA" id="ARBA00022694"/>
    </source>
</evidence>
<dbReference type="Pfam" id="PF08331">
    <property type="entry name" value="QueG_DUF1730"/>
    <property type="match status" value="1"/>
</dbReference>
<keyword evidence="7" id="KW-0408">Iron</keyword>